<dbReference type="PaxDb" id="2903-EOD21407"/>
<dbReference type="Gene3D" id="3.30.40.100">
    <property type="match status" value="1"/>
</dbReference>
<dbReference type="GeneID" id="17266952"/>
<dbReference type="Proteomes" id="UP000013827">
    <property type="component" value="Unassembled WGS sequence"/>
</dbReference>
<proteinExistence type="predicted"/>
<dbReference type="SUPFAM" id="SSF54160">
    <property type="entry name" value="Chromo domain-like"/>
    <property type="match status" value="1"/>
</dbReference>
<dbReference type="GO" id="GO:0008270">
    <property type="term" value="F:zinc ion binding"/>
    <property type="evidence" value="ECO:0007669"/>
    <property type="project" value="UniProtKB-KW"/>
</dbReference>
<dbReference type="EnsemblProtists" id="EOD21407">
    <property type="protein sequence ID" value="EOD21407"/>
    <property type="gene ID" value="EMIHUDRAFT_241238"/>
</dbReference>
<feature type="region of interest" description="Disordered" evidence="4">
    <location>
        <begin position="340"/>
        <end position="362"/>
    </location>
</feature>
<name>A0A0D3JD22_EMIH1</name>
<keyword evidence="8" id="KW-1185">Reference proteome</keyword>
<reference evidence="7" key="2">
    <citation type="submission" date="2024-10" db="UniProtKB">
        <authorList>
            <consortium name="EnsemblProtists"/>
        </authorList>
    </citation>
    <scope>IDENTIFICATION</scope>
</reference>
<feature type="domain" description="Chromo" evidence="5">
    <location>
        <begin position="145"/>
        <end position="194"/>
    </location>
</feature>
<evidence type="ECO:0000259" key="6">
    <source>
        <dbReference type="PROSITE" id="PS51050"/>
    </source>
</evidence>
<dbReference type="RefSeq" id="XP_005773836.1">
    <property type="nucleotide sequence ID" value="XM_005773779.1"/>
</dbReference>
<dbReference type="SMART" id="SM00298">
    <property type="entry name" value="CHROMO"/>
    <property type="match status" value="1"/>
</dbReference>
<evidence type="ECO:0000256" key="2">
    <source>
        <dbReference type="ARBA" id="ARBA00022771"/>
    </source>
</evidence>
<accession>A0A0D3JD22</accession>
<evidence type="ECO:0000259" key="5">
    <source>
        <dbReference type="PROSITE" id="PS50013"/>
    </source>
</evidence>
<dbReference type="InterPro" id="IPR016197">
    <property type="entry name" value="Chromo-like_dom_sf"/>
</dbReference>
<dbReference type="InterPro" id="IPR000953">
    <property type="entry name" value="Chromo/chromo_shadow_dom"/>
</dbReference>
<dbReference type="HOGENOM" id="CLU_766000_0_0_1"/>
<evidence type="ECO:0000256" key="1">
    <source>
        <dbReference type="ARBA" id="ARBA00022723"/>
    </source>
</evidence>
<dbReference type="Gene3D" id="2.40.50.40">
    <property type="match status" value="1"/>
</dbReference>
<evidence type="ECO:0008006" key="9">
    <source>
        <dbReference type="Google" id="ProtNLM"/>
    </source>
</evidence>
<keyword evidence="1" id="KW-0479">Metal-binding</keyword>
<evidence type="ECO:0000256" key="4">
    <source>
        <dbReference type="SAM" id="MobiDB-lite"/>
    </source>
</evidence>
<dbReference type="PROSITE" id="PS51050">
    <property type="entry name" value="ZF_CW"/>
    <property type="match status" value="1"/>
</dbReference>
<keyword evidence="3" id="KW-0862">Zinc</keyword>
<dbReference type="AlphaFoldDB" id="A0A0D3JD22"/>
<protein>
    <recommendedName>
        <fullName evidence="9">Chromo domain-containing protein</fullName>
    </recommendedName>
</protein>
<dbReference type="KEGG" id="ehx:EMIHUDRAFT_241238"/>
<dbReference type="InterPro" id="IPR011124">
    <property type="entry name" value="Znf_CW"/>
</dbReference>
<keyword evidence="2" id="KW-0863">Zinc-finger</keyword>
<evidence type="ECO:0000313" key="8">
    <source>
        <dbReference type="Proteomes" id="UP000013827"/>
    </source>
</evidence>
<organism evidence="7 8">
    <name type="scientific">Emiliania huxleyi (strain CCMP1516)</name>
    <dbReference type="NCBI Taxonomy" id="280463"/>
    <lineage>
        <taxon>Eukaryota</taxon>
        <taxon>Haptista</taxon>
        <taxon>Haptophyta</taxon>
        <taxon>Prymnesiophyceae</taxon>
        <taxon>Isochrysidales</taxon>
        <taxon>Noelaerhabdaceae</taxon>
        <taxon>Emiliania</taxon>
    </lineage>
</organism>
<dbReference type="PROSITE" id="PS50013">
    <property type="entry name" value="CHROMO_2"/>
    <property type="match status" value="1"/>
</dbReference>
<reference evidence="8" key="1">
    <citation type="journal article" date="2013" name="Nature">
        <title>Pan genome of the phytoplankton Emiliania underpins its global distribution.</title>
        <authorList>
            <person name="Read B.A."/>
            <person name="Kegel J."/>
            <person name="Klute M.J."/>
            <person name="Kuo A."/>
            <person name="Lefebvre S.C."/>
            <person name="Maumus F."/>
            <person name="Mayer C."/>
            <person name="Miller J."/>
            <person name="Monier A."/>
            <person name="Salamov A."/>
            <person name="Young J."/>
            <person name="Aguilar M."/>
            <person name="Claverie J.M."/>
            <person name="Frickenhaus S."/>
            <person name="Gonzalez K."/>
            <person name="Herman E.K."/>
            <person name="Lin Y.C."/>
            <person name="Napier J."/>
            <person name="Ogata H."/>
            <person name="Sarno A.F."/>
            <person name="Shmutz J."/>
            <person name="Schroeder D."/>
            <person name="de Vargas C."/>
            <person name="Verret F."/>
            <person name="von Dassow P."/>
            <person name="Valentin K."/>
            <person name="Van de Peer Y."/>
            <person name="Wheeler G."/>
            <person name="Dacks J.B."/>
            <person name="Delwiche C.F."/>
            <person name="Dyhrman S.T."/>
            <person name="Glockner G."/>
            <person name="John U."/>
            <person name="Richards T."/>
            <person name="Worden A.Z."/>
            <person name="Zhang X."/>
            <person name="Grigoriev I.V."/>
            <person name="Allen A.E."/>
            <person name="Bidle K."/>
            <person name="Borodovsky M."/>
            <person name="Bowler C."/>
            <person name="Brownlee C."/>
            <person name="Cock J.M."/>
            <person name="Elias M."/>
            <person name="Gladyshev V.N."/>
            <person name="Groth M."/>
            <person name="Guda C."/>
            <person name="Hadaegh A."/>
            <person name="Iglesias-Rodriguez M.D."/>
            <person name="Jenkins J."/>
            <person name="Jones B.M."/>
            <person name="Lawson T."/>
            <person name="Leese F."/>
            <person name="Lindquist E."/>
            <person name="Lobanov A."/>
            <person name="Lomsadze A."/>
            <person name="Malik S.B."/>
            <person name="Marsh M.E."/>
            <person name="Mackinder L."/>
            <person name="Mock T."/>
            <person name="Mueller-Roeber B."/>
            <person name="Pagarete A."/>
            <person name="Parker M."/>
            <person name="Probert I."/>
            <person name="Quesneville H."/>
            <person name="Raines C."/>
            <person name="Rensing S.A."/>
            <person name="Riano-Pachon D.M."/>
            <person name="Richier S."/>
            <person name="Rokitta S."/>
            <person name="Shiraiwa Y."/>
            <person name="Soanes D.M."/>
            <person name="van der Giezen M."/>
            <person name="Wahlund T.M."/>
            <person name="Williams B."/>
            <person name="Wilson W."/>
            <person name="Wolfe G."/>
            <person name="Wurch L.L."/>
        </authorList>
    </citation>
    <scope>NUCLEOTIDE SEQUENCE</scope>
</reference>
<sequence>MLAELREVMRERDEAIEANRGVKVCGTPGCSLRDWHHGPCEPLRDLCGQRSRAPSRKARCAFVQLDGGRSGEAEAATPHEGEEGPAGEEPLWVQCDRCAKWRLLLRGETVEEGGAAWFCAMNADERANSCDAPQDVCAAISRDMYYVEEIVDQRASKRRAGGWEFRVRWLGWAPEHDTWEPEAERRSSSCALLLFDRPRCVTPRDDSLLRRVTSTTDIMAATWAFVAECPSIGGRGLFARAPLVAGQARCTIIHRARDFSTLHAAGLARDQGAICEYGGPRLPLPLQTRDGKYVLQLPRTRVFVDGSTDRLRCDATSNCDNVPGEYSLPRHAAIFANHSATPNARGTGQHLEPSRSLVGAFP</sequence>
<dbReference type="CDD" id="cd00024">
    <property type="entry name" value="CD_CSD"/>
    <property type="match status" value="1"/>
</dbReference>
<evidence type="ECO:0000313" key="7">
    <source>
        <dbReference type="EnsemblProtists" id="EOD21407"/>
    </source>
</evidence>
<evidence type="ECO:0000256" key="3">
    <source>
        <dbReference type="ARBA" id="ARBA00022833"/>
    </source>
</evidence>
<dbReference type="InterPro" id="IPR023780">
    <property type="entry name" value="Chromo_domain"/>
</dbReference>
<feature type="domain" description="CW-type" evidence="6">
    <location>
        <begin position="86"/>
        <end position="138"/>
    </location>
</feature>
<dbReference type="Pfam" id="PF07496">
    <property type="entry name" value="zf-CW"/>
    <property type="match status" value="1"/>
</dbReference>
<dbReference type="Pfam" id="PF00385">
    <property type="entry name" value="Chromo"/>
    <property type="match status" value="1"/>
</dbReference>